<evidence type="ECO:0000313" key="1">
    <source>
        <dbReference type="EMBL" id="CAI9275603.1"/>
    </source>
</evidence>
<proteinExistence type="predicted"/>
<dbReference type="Proteomes" id="UP001177003">
    <property type="component" value="Chromosome 3"/>
</dbReference>
<protein>
    <submittedName>
        <fullName evidence="1">Uncharacterized protein</fullName>
    </submittedName>
</protein>
<accession>A0AA35YKC0</accession>
<gene>
    <name evidence="1" type="ORF">LSALG_LOCUS15628</name>
</gene>
<keyword evidence="2" id="KW-1185">Reference proteome</keyword>
<name>A0AA35YKC0_LACSI</name>
<sequence>MVEVVTLKPGYRQDLSFFMKKFPETVLSQVGMSTYWLHLDVAPSLFVRGTDGNRLPFLLSNFVVGKIASWDLGSKDIDLPILDGSFTYSGSNGSSYHVDEEESNESLIRVHDSYDNTNDGHISHVIIRHVTNVYGDGEYRGGSELDGAKGFDFFLGEFGFSRDLWYIDVVEEVSTLKATMASLELEKTGLLDKVDMLEYNVQKLKSDLNESSLRNTDLKESVVGRAGYEMMNTEFKIGLHETGLPL</sequence>
<evidence type="ECO:0000313" key="2">
    <source>
        <dbReference type="Proteomes" id="UP001177003"/>
    </source>
</evidence>
<reference evidence="1" key="1">
    <citation type="submission" date="2023-04" db="EMBL/GenBank/DDBJ databases">
        <authorList>
            <person name="Vijverberg K."/>
            <person name="Xiong W."/>
            <person name="Schranz E."/>
        </authorList>
    </citation>
    <scope>NUCLEOTIDE SEQUENCE</scope>
</reference>
<dbReference type="AlphaFoldDB" id="A0AA35YKC0"/>
<dbReference type="EMBL" id="OX465079">
    <property type="protein sequence ID" value="CAI9275603.1"/>
    <property type="molecule type" value="Genomic_DNA"/>
</dbReference>
<organism evidence="1 2">
    <name type="scientific">Lactuca saligna</name>
    <name type="common">Willowleaf lettuce</name>
    <dbReference type="NCBI Taxonomy" id="75948"/>
    <lineage>
        <taxon>Eukaryota</taxon>
        <taxon>Viridiplantae</taxon>
        <taxon>Streptophyta</taxon>
        <taxon>Embryophyta</taxon>
        <taxon>Tracheophyta</taxon>
        <taxon>Spermatophyta</taxon>
        <taxon>Magnoliopsida</taxon>
        <taxon>eudicotyledons</taxon>
        <taxon>Gunneridae</taxon>
        <taxon>Pentapetalae</taxon>
        <taxon>asterids</taxon>
        <taxon>campanulids</taxon>
        <taxon>Asterales</taxon>
        <taxon>Asteraceae</taxon>
        <taxon>Cichorioideae</taxon>
        <taxon>Cichorieae</taxon>
        <taxon>Lactucinae</taxon>
        <taxon>Lactuca</taxon>
    </lineage>
</organism>